<protein>
    <submittedName>
        <fullName evidence="1">Uncharacterized protein</fullName>
    </submittedName>
</protein>
<name>A0A6C0EY55_9ZZZZ</name>
<evidence type="ECO:0000313" key="1">
    <source>
        <dbReference type="EMBL" id="QHT34114.1"/>
    </source>
</evidence>
<reference evidence="1" key="1">
    <citation type="journal article" date="2020" name="Nature">
        <title>Giant virus diversity and host interactions through global metagenomics.</title>
        <authorList>
            <person name="Schulz F."/>
            <person name="Roux S."/>
            <person name="Paez-Espino D."/>
            <person name="Jungbluth S."/>
            <person name="Walsh D.A."/>
            <person name="Denef V.J."/>
            <person name="McMahon K.D."/>
            <person name="Konstantinidis K.T."/>
            <person name="Eloe-Fadrosh E.A."/>
            <person name="Kyrpides N.C."/>
            <person name="Woyke T."/>
        </authorList>
    </citation>
    <scope>NUCLEOTIDE SEQUENCE</scope>
    <source>
        <strain evidence="1">GVMAG-M-3300009161-52</strain>
    </source>
</reference>
<dbReference type="AlphaFoldDB" id="A0A6C0EY55"/>
<organism evidence="1">
    <name type="scientific">viral metagenome</name>
    <dbReference type="NCBI Taxonomy" id="1070528"/>
    <lineage>
        <taxon>unclassified sequences</taxon>
        <taxon>metagenomes</taxon>
        <taxon>organismal metagenomes</taxon>
    </lineage>
</organism>
<accession>A0A6C0EY55</accession>
<sequence length="177" mass="21126">MTEEFFTSLDTNKQESFVSIRTDPEEKDISKTIAINCKAYPNKKNSLMVYKPDSNDTLDTPYYAQFKPLQYNKKREYYWRGDVLVQEGKRRSLDDEKEIKGVKSLYDAETDQDQKKIYQDELTLFKWRNNILAKTDIDTGLDREMRDITSDYFPEEIAMSRPWKERHSHIPDYSSLY</sequence>
<proteinExistence type="predicted"/>
<dbReference type="EMBL" id="MN738986">
    <property type="protein sequence ID" value="QHT34114.1"/>
    <property type="molecule type" value="Genomic_DNA"/>
</dbReference>